<keyword evidence="1" id="KW-1133">Transmembrane helix</keyword>
<dbReference type="InterPro" id="IPR001304">
    <property type="entry name" value="C-type_lectin-like"/>
</dbReference>
<dbReference type="EnsemblMetazoa" id="CapteT202339">
    <property type="protein sequence ID" value="CapteP202339"/>
    <property type="gene ID" value="CapteG202339"/>
</dbReference>
<reference evidence="4" key="1">
    <citation type="submission" date="2012-12" db="EMBL/GenBank/DDBJ databases">
        <authorList>
            <person name="Hellsten U."/>
            <person name="Grimwood J."/>
            <person name="Chapman J.A."/>
            <person name="Shapiro H."/>
            <person name="Aerts A."/>
            <person name="Otillar R.P."/>
            <person name="Terry A.Y."/>
            <person name="Boore J.L."/>
            <person name="Simakov O."/>
            <person name="Marletaz F."/>
            <person name="Cho S.-J."/>
            <person name="Edsinger-Gonzales E."/>
            <person name="Havlak P."/>
            <person name="Kuo D.-H."/>
            <person name="Larsson T."/>
            <person name="Lv J."/>
            <person name="Arendt D."/>
            <person name="Savage R."/>
            <person name="Osoegawa K."/>
            <person name="de Jong P."/>
            <person name="Lindberg D.R."/>
            <person name="Seaver E.C."/>
            <person name="Weisblat D.A."/>
            <person name="Putnam N.H."/>
            <person name="Grigoriev I.V."/>
            <person name="Rokhsar D.S."/>
        </authorList>
    </citation>
    <scope>NUCLEOTIDE SEQUENCE</scope>
    <source>
        <strain evidence="4">I ESC-2004</strain>
    </source>
</reference>
<organism evidence="3 4">
    <name type="scientific">Capitella teleta</name>
    <name type="common">Polychaete worm</name>
    <dbReference type="NCBI Taxonomy" id="283909"/>
    <lineage>
        <taxon>Eukaryota</taxon>
        <taxon>Metazoa</taxon>
        <taxon>Spiralia</taxon>
        <taxon>Lophotrochozoa</taxon>
        <taxon>Annelida</taxon>
        <taxon>Polychaeta</taxon>
        <taxon>Sedentaria</taxon>
        <taxon>Scolecida</taxon>
        <taxon>Capitellidae</taxon>
        <taxon>Capitella</taxon>
    </lineage>
</organism>
<feature type="transmembrane region" description="Helical" evidence="1">
    <location>
        <begin position="136"/>
        <end position="161"/>
    </location>
</feature>
<dbReference type="InterPro" id="IPR016187">
    <property type="entry name" value="CTDL_fold"/>
</dbReference>
<name>X2A3H2_CAPTE</name>
<evidence type="ECO:0000313" key="4">
    <source>
        <dbReference type="Proteomes" id="UP000014760"/>
    </source>
</evidence>
<dbReference type="InterPro" id="IPR016186">
    <property type="entry name" value="C-type_lectin-like/link_sf"/>
</dbReference>
<sequence length="166" mass="18389">MRQEEDFWIGLSRDSNGDGNFGPWKWSDGSEFRDTDYQKWNTDEPQYYEGCAKIKESTKWYGFGCNELIQGFVCEKDVPETPPPATTPKSTTTKQSATFAVGTKTDVSSVTSASVAASSTSAVGSISSQTTKNDTYAYTVALCVFAVIAIVLWSIAAFLFIQRRRR</sequence>
<feature type="domain" description="C-type lectin" evidence="2">
    <location>
        <begin position="1"/>
        <end position="67"/>
    </location>
</feature>
<evidence type="ECO:0000259" key="2">
    <source>
        <dbReference type="PROSITE" id="PS50041"/>
    </source>
</evidence>
<dbReference type="Proteomes" id="UP000014760">
    <property type="component" value="Unassembled WGS sequence"/>
</dbReference>
<evidence type="ECO:0000256" key="1">
    <source>
        <dbReference type="SAM" id="Phobius"/>
    </source>
</evidence>
<dbReference type="SUPFAM" id="SSF56436">
    <property type="entry name" value="C-type lectin-like"/>
    <property type="match status" value="1"/>
</dbReference>
<dbReference type="CDD" id="cd00037">
    <property type="entry name" value="CLECT"/>
    <property type="match status" value="1"/>
</dbReference>
<reference evidence="4" key="2">
    <citation type="journal article" date="2013" name="Nature">
        <title>Insights into bilaterian evolution from three spiralian genomes.</title>
        <authorList>
            <person name="Simakov O."/>
            <person name="Marletaz F."/>
            <person name="Cho S.J."/>
            <person name="Edsinger-Gonzales E."/>
            <person name="Havlak P."/>
            <person name="Hellsten U."/>
            <person name="Kuo D.H."/>
            <person name="Larsson T."/>
            <person name="Lv J."/>
            <person name="Arendt D."/>
            <person name="Savage R."/>
            <person name="Osoegawa K."/>
            <person name="de Jong P."/>
            <person name="Grimwood J."/>
            <person name="Chapman J.A."/>
            <person name="Shapiro H."/>
            <person name="Aerts A."/>
            <person name="Otillar R.P."/>
            <person name="Terry A.Y."/>
            <person name="Boore J.L."/>
            <person name="Grigoriev I.V."/>
            <person name="Lindberg D.R."/>
            <person name="Seaver E.C."/>
            <person name="Weisblat D.A."/>
            <person name="Putnam N.H."/>
            <person name="Rokhsar D.S."/>
        </authorList>
    </citation>
    <scope>NUCLEOTIDE SEQUENCE</scope>
    <source>
        <strain evidence="4">I ESC-2004</strain>
    </source>
</reference>
<dbReference type="Gene3D" id="3.10.100.10">
    <property type="entry name" value="Mannose-Binding Protein A, subunit A"/>
    <property type="match status" value="1"/>
</dbReference>
<keyword evidence="4" id="KW-1185">Reference proteome</keyword>
<proteinExistence type="predicted"/>
<accession>X2A3H2</accession>
<reference evidence="3" key="3">
    <citation type="submission" date="2015-06" db="UniProtKB">
        <authorList>
            <consortium name="EnsemblMetazoa"/>
        </authorList>
    </citation>
    <scope>IDENTIFICATION</scope>
</reference>
<dbReference type="PROSITE" id="PS50041">
    <property type="entry name" value="C_TYPE_LECTIN_2"/>
    <property type="match status" value="1"/>
</dbReference>
<dbReference type="OrthoDB" id="6153286at2759"/>
<dbReference type="HOGENOM" id="CLU_098777_0_0_1"/>
<keyword evidence="1" id="KW-0812">Transmembrane</keyword>
<dbReference type="EMBL" id="AMQN01041706">
    <property type="status" value="NOT_ANNOTATED_CDS"/>
    <property type="molecule type" value="Genomic_DNA"/>
</dbReference>
<dbReference type="Pfam" id="PF00059">
    <property type="entry name" value="Lectin_C"/>
    <property type="match status" value="1"/>
</dbReference>
<evidence type="ECO:0000313" key="3">
    <source>
        <dbReference type="EnsemblMetazoa" id="CapteP202339"/>
    </source>
</evidence>
<keyword evidence="1" id="KW-0472">Membrane</keyword>
<protein>
    <recommendedName>
        <fullName evidence="2">C-type lectin domain-containing protein</fullName>
    </recommendedName>
</protein>